<dbReference type="SFLD" id="SFLDG01067">
    <property type="entry name" value="SPASM/twitch_domain_containing"/>
    <property type="match status" value="1"/>
</dbReference>
<dbReference type="PANTHER" id="PTHR11228">
    <property type="entry name" value="RADICAL SAM DOMAIN PROTEIN"/>
    <property type="match status" value="1"/>
</dbReference>
<evidence type="ECO:0000256" key="1">
    <source>
        <dbReference type="ARBA" id="ARBA00001966"/>
    </source>
</evidence>
<dbReference type="InterPro" id="IPR000385">
    <property type="entry name" value="MoaA_NifB_PqqE_Fe-S-bd_CS"/>
</dbReference>
<dbReference type="PROSITE" id="PS51918">
    <property type="entry name" value="RADICAL_SAM"/>
    <property type="match status" value="1"/>
</dbReference>
<dbReference type="SUPFAM" id="SSF102114">
    <property type="entry name" value="Radical SAM enzymes"/>
    <property type="match status" value="1"/>
</dbReference>
<dbReference type="GO" id="GO:0051539">
    <property type="term" value="F:4 iron, 4 sulfur cluster binding"/>
    <property type="evidence" value="ECO:0007669"/>
    <property type="project" value="UniProtKB-KW"/>
</dbReference>
<evidence type="ECO:0000256" key="4">
    <source>
        <dbReference type="ARBA" id="ARBA00022723"/>
    </source>
</evidence>
<dbReference type="InterPro" id="IPR050377">
    <property type="entry name" value="Radical_SAM_PqqE_MftC-like"/>
</dbReference>
<dbReference type="EMBL" id="ATBP01001275">
    <property type="protein sequence ID" value="ETR67652.1"/>
    <property type="molecule type" value="Genomic_DNA"/>
</dbReference>
<dbReference type="PANTHER" id="PTHR11228:SF7">
    <property type="entry name" value="PQQA PEPTIDE CYCLASE"/>
    <property type="match status" value="1"/>
</dbReference>
<proteinExistence type="predicted"/>
<evidence type="ECO:0000256" key="5">
    <source>
        <dbReference type="ARBA" id="ARBA00023002"/>
    </source>
</evidence>
<dbReference type="InterPro" id="IPR058240">
    <property type="entry name" value="rSAM_sf"/>
</dbReference>
<keyword evidence="7" id="KW-0411">Iron-sulfur</keyword>
<sequence length="343" mass="38892">MATTRKLDYRFSSHGMETVFPSASPKIQTYKGAYISLTSNCNMNCSYCYAKTQPKGELSVENFRQILDWLEEISDFKKVNLVGGEPTMVPHLEQLLEAIAARSWTATIYTNGIFGSEQCNLLKEHPGVSQIVFHYNTVFFSDSGNTKKIIARNLSELADTKECSFIFVISELDFDYTEPLSMAEKEGLSLTWIFATPTSGNSPYMGLKTMCQAGSKVQEFLIEADKKGIMTAPDLSVPLCIFSEDFLNEYKDRFSLVKKCMPFIYFLPDMSTQSCTSMPCHCSKPLDNADSLRKTIESYREKDQVLKRTVSFPECIDCKYHLDRTCQGGCMTYKMYASKEKEL</sequence>
<dbReference type="Proteomes" id="UP000189670">
    <property type="component" value="Unassembled WGS sequence"/>
</dbReference>
<dbReference type="AlphaFoldDB" id="A0A1V1NYF6"/>
<evidence type="ECO:0000256" key="7">
    <source>
        <dbReference type="ARBA" id="ARBA00023014"/>
    </source>
</evidence>
<dbReference type="SFLD" id="SFLDS00029">
    <property type="entry name" value="Radical_SAM"/>
    <property type="match status" value="1"/>
</dbReference>
<keyword evidence="5" id="KW-0560">Oxidoreductase</keyword>
<dbReference type="PROSITE" id="PS01305">
    <property type="entry name" value="MOAA_NIFB_PQQE"/>
    <property type="match status" value="1"/>
</dbReference>
<accession>A0A1V1NYF6</accession>
<feature type="domain" description="Radical SAM core" evidence="8">
    <location>
        <begin position="27"/>
        <end position="230"/>
    </location>
</feature>
<reference evidence="10" key="1">
    <citation type="submission" date="2012-11" db="EMBL/GenBank/DDBJ databases">
        <authorList>
            <person name="Lucero-Rivera Y.E."/>
            <person name="Tovar-Ramirez D."/>
        </authorList>
    </citation>
    <scope>NUCLEOTIDE SEQUENCE [LARGE SCALE GENOMIC DNA]</scope>
    <source>
        <strain evidence="10">Araruama</strain>
    </source>
</reference>
<gene>
    <name evidence="9" type="ORF">OMM_05028</name>
</gene>
<keyword evidence="3" id="KW-0949">S-adenosyl-L-methionine</keyword>
<protein>
    <submittedName>
        <fullName evidence="9">Radical SAM domain-containing protein</fullName>
    </submittedName>
</protein>
<keyword evidence="6" id="KW-0408">Iron</keyword>
<evidence type="ECO:0000256" key="6">
    <source>
        <dbReference type="ARBA" id="ARBA00023004"/>
    </source>
</evidence>
<evidence type="ECO:0000256" key="2">
    <source>
        <dbReference type="ARBA" id="ARBA00022485"/>
    </source>
</evidence>
<dbReference type="Pfam" id="PF04055">
    <property type="entry name" value="Radical_SAM"/>
    <property type="match status" value="1"/>
</dbReference>
<dbReference type="InterPro" id="IPR007197">
    <property type="entry name" value="rSAM"/>
</dbReference>
<keyword evidence="2" id="KW-0004">4Fe-4S</keyword>
<dbReference type="Gene3D" id="3.20.20.70">
    <property type="entry name" value="Aldolase class I"/>
    <property type="match status" value="1"/>
</dbReference>
<name>A0A1V1NYF6_9BACT</name>
<comment type="caution">
    <text evidence="9">The sequence shown here is derived from an EMBL/GenBank/DDBJ whole genome shotgun (WGS) entry which is preliminary data.</text>
</comment>
<keyword evidence="4" id="KW-0479">Metal-binding</keyword>
<comment type="cofactor">
    <cofactor evidence="1">
        <name>[4Fe-4S] cluster</name>
        <dbReference type="ChEBI" id="CHEBI:49883"/>
    </cofactor>
</comment>
<dbReference type="GO" id="GO:0046872">
    <property type="term" value="F:metal ion binding"/>
    <property type="evidence" value="ECO:0007669"/>
    <property type="project" value="UniProtKB-KW"/>
</dbReference>
<organism evidence="9 10">
    <name type="scientific">Candidatus Magnetoglobus multicellularis str. Araruama</name>
    <dbReference type="NCBI Taxonomy" id="890399"/>
    <lineage>
        <taxon>Bacteria</taxon>
        <taxon>Pseudomonadati</taxon>
        <taxon>Thermodesulfobacteriota</taxon>
        <taxon>Desulfobacteria</taxon>
        <taxon>Desulfobacterales</taxon>
        <taxon>Desulfobacteraceae</taxon>
        <taxon>Candidatus Magnetoglobus</taxon>
    </lineage>
</organism>
<evidence type="ECO:0000259" key="8">
    <source>
        <dbReference type="PROSITE" id="PS51918"/>
    </source>
</evidence>
<dbReference type="InterPro" id="IPR013785">
    <property type="entry name" value="Aldolase_TIM"/>
</dbReference>
<evidence type="ECO:0000313" key="9">
    <source>
        <dbReference type="EMBL" id="ETR67652.1"/>
    </source>
</evidence>
<dbReference type="GO" id="GO:0016491">
    <property type="term" value="F:oxidoreductase activity"/>
    <property type="evidence" value="ECO:0007669"/>
    <property type="project" value="UniProtKB-KW"/>
</dbReference>
<evidence type="ECO:0000313" key="10">
    <source>
        <dbReference type="Proteomes" id="UP000189670"/>
    </source>
</evidence>
<evidence type="ECO:0000256" key="3">
    <source>
        <dbReference type="ARBA" id="ARBA00022691"/>
    </source>
</evidence>
<dbReference type="CDD" id="cd01335">
    <property type="entry name" value="Radical_SAM"/>
    <property type="match status" value="1"/>
</dbReference>